<sequence>MITNEFFVTTRVGKWYVDNGTESHGPYLSQRDAVADAIDAAKSVSGRKKPAAVLLKLPGSNAEVVWSSREELREANAAKSAVEA</sequence>
<accession>A0ABX7AZJ6</accession>
<protein>
    <recommendedName>
        <fullName evidence="3">DUF2188 domain-containing protein</fullName>
    </recommendedName>
</protein>
<reference evidence="1" key="1">
    <citation type="submission" date="2021-02" db="EMBL/GenBank/DDBJ databases">
        <title>Skermanella TT6 skin isolate.</title>
        <authorList>
            <person name="Lee K."/>
            <person name="Ganzorig M."/>
        </authorList>
    </citation>
    <scope>NUCLEOTIDE SEQUENCE</scope>
    <source>
        <strain evidence="1">TT6</strain>
    </source>
</reference>
<organism evidence="1 2">
    <name type="scientific">Skermanella cutis</name>
    <dbReference type="NCBI Taxonomy" id="2775420"/>
    <lineage>
        <taxon>Bacteria</taxon>
        <taxon>Pseudomonadati</taxon>
        <taxon>Pseudomonadota</taxon>
        <taxon>Alphaproteobacteria</taxon>
        <taxon>Rhodospirillales</taxon>
        <taxon>Azospirillaceae</taxon>
        <taxon>Skermanella</taxon>
    </lineage>
</organism>
<dbReference type="Proteomes" id="UP000595197">
    <property type="component" value="Chromosome"/>
</dbReference>
<dbReference type="EMBL" id="CP067420">
    <property type="protein sequence ID" value="QQP87326.1"/>
    <property type="molecule type" value="Genomic_DNA"/>
</dbReference>
<name>A0ABX7AZJ6_9PROT</name>
<evidence type="ECO:0000313" key="1">
    <source>
        <dbReference type="EMBL" id="QQP87326.1"/>
    </source>
</evidence>
<keyword evidence="2" id="KW-1185">Reference proteome</keyword>
<proteinExistence type="predicted"/>
<evidence type="ECO:0000313" key="2">
    <source>
        <dbReference type="Proteomes" id="UP000595197"/>
    </source>
</evidence>
<dbReference type="RefSeq" id="WP_201070067.1">
    <property type="nucleotide sequence ID" value="NZ_CP067420.1"/>
</dbReference>
<gene>
    <name evidence="1" type="ORF">IGS68_14465</name>
</gene>
<evidence type="ECO:0008006" key="3">
    <source>
        <dbReference type="Google" id="ProtNLM"/>
    </source>
</evidence>